<name>A0A7V7NPN1_9VIBR</name>
<accession>A0A7V7NPN1</accession>
<protein>
    <submittedName>
        <fullName evidence="1">Helix-turn-helix domain-containing protein</fullName>
    </submittedName>
</protein>
<dbReference type="EMBL" id="VZPX01000078">
    <property type="protein sequence ID" value="KAB0467403.1"/>
    <property type="molecule type" value="Genomic_DNA"/>
</dbReference>
<evidence type="ECO:0000313" key="2">
    <source>
        <dbReference type="Proteomes" id="UP000423756"/>
    </source>
</evidence>
<organism evidence="1 2">
    <name type="scientific">Vibrio chagasii</name>
    <dbReference type="NCBI Taxonomy" id="170679"/>
    <lineage>
        <taxon>Bacteria</taxon>
        <taxon>Pseudomonadati</taxon>
        <taxon>Pseudomonadota</taxon>
        <taxon>Gammaproteobacteria</taxon>
        <taxon>Vibrionales</taxon>
        <taxon>Vibrionaceae</taxon>
        <taxon>Vibrio</taxon>
    </lineage>
</organism>
<dbReference type="Proteomes" id="UP000423756">
    <property type="component" value="Unassembled WGS sequence"/>
</dbReference>
<feature type="non-terminal residue" evidence="1">
    <location>
        <position position="27"/>
    </location>
</feature>
<proteinExistence type="predicted"/>
<gene>
    <name evidence="1" type="ORF">F7Q91_23495</name>
</gene>
<evidence type="ECO:0000313" key="1">
    <source>
        <dbReference type="EMBL" id="KAB0467403.1"/>
    </source>
</evidence>
<sequence>MSKYSRELKCIIAKQYLDGTSSRYLAK</sequence>
<comment type="caution">
    <text evidence="1">The sequence shown here is derived from an EMBL/GenBank/DDBJ whole genome shotgun (WGS) entry which is preliminary data.</text>
</comment>
<dbReference type="AlphaFoldDB" id="A0A7V7NPN1"/>
<reference evidence="1 2" key="1">
    <citation type="submission" date="2019-09" db="EMBL/GenBank/DDBJ databases">
        <title>Draft genome sequences of 48 bacterial type strains from the CCUG.</title>
        <authorList>
            <person name="Tunovic T."/>
            <person name="Pineiro-Iglesias B."/>
            <person name="Unosson C."/>
            <person name="Inganas E."/>
            <person name="Ohlen M."/>
            <person name="Cardew S."/>
            <person name="Jensie-Markopoulos S."/>
            <person name="Salva-Serra F."/>
            <person name="Jaen-Luchoro D."/>
            <person name="Karlsson R."/>
            <person name="Svensson-Stadler L."/>
            <person name="Chun J."/>
            <person name="Moore E."/>
        </authorList>
    </citation>
    <scope>NUCLEOTIDE SEQUENCE [LARGE SCALE GENOMIC DNA]</scope>
    <source>
        <strain evidence="1 2">CCUG 48643</strain>
    </source>
</reference>